<keyword evidence="4" id="KW-1005">Bacterial flagellum biogenesis</keyword>
<dbReference type="InterPro" id="IPR031316">
    <property type="entry name" value="FlgM_C"/>
</dbReference>
<keyword evidence="3" id="KW-0678">Repressor</keyword>
<evidence type="ECO:0000256" key="1">
    <source>
        <dbReference type="ARBA" id="ARBA00005322"/>
    </source>
</evidence>
<evidence type="ECO:0000259" key="10">
    <source>
        <dbReference type="Pfam" id="PF04316"/>
    </source>
</evidence>
<evidence type="ECO:0000256" key="8">
    <source>
        <dbReference type="ARBA" id="ARBA00030117"/>
    </source>
</evidence>
<dbReference type="Pfam" id="PF04316">
    <property type="entry name" value="FlgM"/>
    <property type="match status" value="1"/>
</dbReference>
<dbReference type="GO" id="GO:0044781">
    <property type="term" value="P:bacterial-type flagellum organization"/>
    <property type="evidence" value="ECO:0007669"/>
    <property type="project" value="UniProtKB-KW"/>
</dbReference>
<dbReference type="SUPFAM" id="SSF101498">
    <property type="entry name" value="Anti-sigma factor FlgM"/>
    <property type="match status" value="1"/>
</dbReference>
<evidence type="ECO:0000313" key="12">
    <source>
        <dbReference type="Proteomes" id="UP000752292"/>
    </source>
</evidence>
<evidence type="ECO:0000256" key="4">
    <source>
        <dbReference type="ARBA" id="ARBA00022795"/>
    </source>
</evidence>
<evidence type="ECO:0000256" key="2">
    <source>
        <dbReference type="ARBA" id="ARBA00017823"/>
    </source>
</evidence>
<keyword evidence="6" id="KW-0804">Transcription</keyword>
<evidence type="ECO:0000256" key="6">
    <source>
        <dbReference type="ARBA" id="ARBA00023163"/>
    </source>
</evidence>
<evidence type="ECO:0000256" key="7">
    <source>
        <dbReference type="ARBA" id="ARBA00024739"/>
    </source>
</evidence>
<comment type="caution">
    <text evidence="11">The sequence shown here is derived from an EMBL/GenBank/DDBJ whole genome shotgun (WGS) entry which is preliminary data.</text>
</comment>
<keyword evidence="11" id="KW-0969">Cilium</keyword>
<dbReference type="EMBL" id="JACQRX010000194">
    <property type="protein sequence ID" value="MBI4251685.1"/>
    <property type="molecule type" value="Genomic_DNA"/>
</dbReference>
<sequence length="113" mass="12616">MVDLDPIRRKVTGEAYTESLRKKEKTEQARGAGGQKGEAEAASPAGERVEVSDKALMLSRIQRALAEIADVRADLVTEIRARIERDEYHIQGEVIADKVIRDALKEMKSIRRG</sequence>
<dbReference type="GO" id="GO:0045892">
    <property type="term" value="P:negative regulation of DNA-templated transcription"/>
    <property type="evidence" value="ECO:0007669"/>
    <property type="project" value="InterPro"/>
</dbReference>
<dbReference type="InterPro" id="IPR007412">
    <property type="entry name" value="FlgM"/>
</dbReference>
<evidence type="ECO:0000313" key="11">
    <source>
        <dbReference type="EMBL" id="MBI4251685.1"/>
    </source>
</evidence>
<keyword evidence="5" id="KW-0805">Transcription regulation</keyword>
<feature type="domain" description="Anti-sigma-28 factor FlgM C-terminal" evidence="10">
    <location>
        <begin position="48"/>
        <end position="100"/>
    </location>
</feature>
<organism evidence="11 12">
    <name type="scientific">Tectimicrobiota bacterium</name>
    <dbReference type="NCBI Taxonomy" id="2528274"/>
    <lineage>
        <taxon>Bacteria</taxon>
        <taxon>Pseudomonadati</taxon>
        <taxon>Nitrospinota/Tectimicrobiota group</taxon>
        <taxon>Candidatus Tectimicrobiota</taxon>
    </lineage>
</organism>
<protein>
    <recommendedName>
        <fullName evidence="2">Negative regulator of flagellin synthesis</fullName>
    </recommendedName>
    <alternativeName>
        <fullName evidence="8">Anti-sigma-28 factor</fullName>
    </alternativeName>
</protein>
<feature type="compositionally biased region" description="Basic and acidic residues" evidence="9">
    <location>
        <begin position="19"/>
        <end position="28"/>
    </location>
</feature>
<evidence type="ECO:0000256" key="3">
    <source>
        <dbReference type="ARBA" id="ARBA00022491"/>
    </source>
</evidence>
<gene>
    <name evidence="11" type="primary">flgM</name>
    <name evidence="11" type="ORF">HY618_04420</name>
</gene>
<dbReference type="AlphaFoldDB" id="A0A932ZUD7"/>
<evidence type="ECO:0000256" key="5">
    <source>
        <dbReference type="ARBA" id="ARBA00023015"/>
    </source>
</evidence>
<accession>A0A932ZUD7</accession>
<comment type="similarity">
    <text evidence="1">Belongs to the FlgM family.</text>
</comment>
<proteinExistence type="inferred from homology"/>
<dbReference type="Proteomes" id="UP000752292">
    <property type="component" value="Unassembled WGS sequence"/>
</dbReference>
<keyword evidence="11" id="KW-0282">Flagellum</keyword>
<name>A0A932ZUD7_UNCTE</name>
<dbReference type="NCBIfam" id="TIGR03824">
    <property type="entry name" value="FlgM_jcvi"/>
    <property type="match status" value="1"/>
</dbReference>
<comment type="function">
    <text evidence="7">Responsible for the coupling of flagellin expression to flagellar assembly by preventing expression of the flagellin genes when a component of the middle class of proteins is defective. It negatively regulates flagellar genes by inhibiting the activity of FliA by directly binding to FliA.</text>
</comment>
<feature type="region of interest" description="Disordered" evidence="9">
    <location>
        <begin position="15"/>
        <end position="48"/>
    </location>
</feature>
<evidence type="ECO:0000256" key="9">
    <source>
        <dbReference type="SAM" id="MobiDB-lite"/>
    </source>
</evidence>
<reference evidence="11" key="1">
    <citation type="submission" date="2020-07" db="EMBL/GenBank/DDBJ databases">
        <title>Huge and variable diversity of episymbiotic CPR bacteria and DPANN archaea in groundwater ecosystems.</title>
        <authorList>
            <person name="He C.Y."/>
            <person name="Keren R."/>
            <person name="Whittaker M."/>
            <person name="Farag I.F."/>
            <person name="Doudna J."/>
            <person name="Cate J.H.D."/>
            <person name="Banfield J.F."/>
        </authorList>
    </citation>
    <scope>NUCLEOTIDE SEQUENCE</scope>
    <source>
        <strain evidence="11">NC_groundwater_1370_Ag_S-0.2um_69_93</strain>
    </source>
</reference>
<dbReference type="InterPro" id="IPR035890">
    <property type="entry name" value="Anti-sigma-28_factor_FlgM_sf"/>
</dbReference>
<keyword evidence="11" id="KW-0966">Cell projection</keyword>